<evidence type="ECO:0000313" key="11">
    <source>
        <dbReference type="EMBL" id="CAE0041874.1"/>
    </source>
</evidence>
<comment type="similarity">
    <text evidence="1">Belongs to the AFG1 ATPase family.</text>
</comment>
<organism evidence="9">
    <name type="scientific">Rhodosorus marinus</name>
    <dbReference type="NCBI Taxonomy" id="101924"/>
    <lineage>
        <taxon>Eukaryota</taxon>
        <taxon>Rhodophyta</taxon>
        <taxon>Stylonematophyceae</taxon>
        <taxon>Stylonematales</taxon>
        <taxon>Stylonemataceae</taxon>
        <taxon>Rhodosorus</taxon>
    </lineage>
</organism>
<dbReference type="GO" id="GO:0005524">
    <property type="term" value="F:ATP binding"/>
    <property type="evidence" value="ECO:0007669"/>
    <property type="project" value="UniProtKB-KW"/>
</dbReference>
<name>A0A7S2ZLM8_9RHOD</name>
<dbReference type="EMBL" id="HBHW01012580">
    <property type="protein sequence ID" value="CAE0041869.1"/>
    <property type="molecule type" value="Transcribed_RNA"/>
</dbReference>
<evidence type="ECO:0008006" key="12">
    <source>
        <dbReference type="Google" id="ProtNLM"/>
    </source>
</evidence>
<evidence type="ECO:0000256" key="1">
    <source>
        <dbReference type="ARBA" id="ARBA00010322"/>
    </source>
</evidence>
<evidence type="ECO:0000313" key="9">
    <source>
        <dbReference type="EMBL" id="CAE0041872.1"/>
    </source>
</evidence>
<dbReference type="PANTHER" id="PTHR12169:SF6">
    <property type="entry name" value="AFG1-LIKE ATPASE"/>
    <property type="match status" value="1"/>
</dbReference>
<dbReference type="AlphaFoldDB" id="A0A7S2ZLM8"/>
<evidence type="ECO:0000256" key="3">
    <source>
        <dbReference type="ARBA" id="ARBA00022840"/>
    </source>
</evidence>
<dbReference type="EMBL" id="HBHW01012577">
    <property type="protein sequence ID" value="CAE0041866.1"/>
    <property type="molecule type" value="Transcribed_RNA"/>
</dbReference>
<dbReference type="Pfam" id="PF03969">
    <property type="entry name" value="AFG1_ATPase"/>
    <property type="match status" value="1"/>
</dbReference>
<proteinExistence type="inferred from homology"/>
<dbReference type="EMBL" id="HBHW01012585">
    <property type="protein sequence ID" value="CAE0041874.1"/>
    <property type="molecule type" value="Transcribed_RNA"/>
</dbReference>
<evidence type="ECO:0000313" key="6">
    <source>
        <dbReference type="EMBL" id="CAE0041868.1"/>
    </source>
</evidence>
<reference evidence="9" key="1">
    <citation type="submission" date="2021-01" db="EMBL/GenBank/DDBJ databases">
        <authorList>
            <person name="Corre E."/>
            <person name="Pelletier E."/>
            <person name="Niang G."/>
            <person name="Scheremetjew M."/>
            <person name="Finn R."/>
            <person name="Kale V."/>
            <person name="Holt S."/>
            <person name="Cochrane G."/>
            <person name="Meng A."/>
            <person name="Brown T."/>
            <person name="Cohen L."/>
        </authorList>
    </citation>
    <scope>NUCLEOTIDE SEQUENCE</scope>
    <source>
        <strain evidence="9">CCMP 769</strain>
    </source>
</reference>
<dbReference type="PANTHER" id="PTHR12169">
    <property type="entry name" value="ATPASE N2B"/>
    <property type="match status" value="1"/>
</dbReference>
<gene>
    <name evidence="4" type="ORF">RMAR00112_LOCUS9830</name>
    <name evidence="5" type="ORF">RMAR00112_LOCUS9831</name>
    <name evidence="6" type="ORF">RMAR00112_LOCUS9832</name>
    <name evidence="7" type="ORF">RMAR00112_LOCUS9833</name>
    <name evidence="8" type="ORF">RMAR00112_LOCUS9834</name>
    <name evidence="9" type="ORF">RMAR00112_LOCUS9836</name>
    <name evidence="10" type="ORF">RMAR00112_LOCUS9837</name>
    <name evidence="11" type="ORF">RMAR00112_LOCUS9838</name>
</gene>
<dbReference type="EMBL" id="HBHW01012578">
    <property type="protein sequence ID" value="CAE0041867.1"/>
    <property type="molecule type" value="Transcribed_RNA"/>
</dbReference>
<dbReference type="Gene3D" id="3.40.50.300">
    <property type="entry name" value="P-loop containing nucleotide triphosphate hydrolases"/>
    <property type="match status" value="1"/>
</dbReference>
<dbReference type="InterPro" id="IPR027417">
    <property type="entry name" value="P-loop_NTPase"/>
</dbReference>
<accession>A0A7S2ZLM8</accession>
<evidence type="ECO:0000313" key="8">
    <source>
        <dbReference type="EMBL" id="CAE0041870.1"/>
    </source>
</evidence>
<dbReference type="EMBL" id="HBHW01012581">
    <property type="protein sequence ID" value="CAE0041870.1"/>
    <property type="molecule type" value="Transcribed_RNA"/>
</dbReference>
<evidence type="ECO:0000313" key="7">
    <source>
        <dbReference type="EMBL" id="CAE0041869.1"/>
    </source>
</evidence>
<evidence type="ECO:0000313" key="10">
    <source>
        <dbReference type="EMBL" id="CAE0041873.1"/>
    </source>
</evidence>
<dbReference type="EMBL" id="HBHW01012584">
    <property type="protein sequence ID" value="CAE0041873.1"/>
    <property type="molecule type" value="Transcribed_RNA"/>
</dbReference>
<dbReference type="GO" id="GO:0016887">
    <property type="term" value="F:ATP hydrolysis activity"/>
    <property type="evidence" value="ECO:0007669"/>
    <property type="project" value="InterPro"/>
</dbReference>
<keyword evidence="2" id="KW-0547">Nucleotide-binding</keyword>
<evidence type="ECO:0000313" key="5">
    <source>
        <dbReference type="EMBL" id="CAE0041867.1"/>
    </source>
</evidence>
<dbReference type="EMBL" id="HBHW01012583">
    <property type="protein sequence ID" value="CAE0041872.1"/>
    <property type="molecule type" value="Transcribed_RNA"/>
</dbReference>
<keyword evidence="3" id="KW-0067">ATP-binding</keyword>
<evidence type="ECO:0000313" key="4">
    <source>
        <dbReference type="EMBL" id="CAE0041866.1"/>
    </source>
</evidence>
<protein>
    <recommendedName>
        <fullName evidence="12">AAA+ ATPase domain-containing protein</fullName>
    </recommendedName>
</protein>
<dbReference type="InterPro" id="IPR005654">
    <property type="entry name" value="ATPase_AFG1-like"/>
</dbReference>
<evidence type="ECO:0000256" key="2">
    <source>
        <dbReference type="ARBA" id="ARBA00022741"/>
    </source>
</evidence>
<dbReference type="NCBIfam" id="NF040713">
    <property type="entry name" value="ZapE"/>
    <property type="match status" value="1"/>
</dbReference>
<dbReference type="EMBL" id="HBHW01012579">
    <property type="protein sequence ID" value="CAE0041868.1"/>
    <property type="molecule type" value="Transcribed_RNA"/>
</dbReference>
<dbReference type="GO" id="GO:0005739">
    <property type="term" value="C:mitochondrion"/>
    <property type="evidence" value="ECO:0007669"/>
    <property type="project" value="TreeGrafter"/>
</dbReference>
<sequence>MRYSSIVRCLSIGEAYRSMLVHGKLRQDPRQVKAVDVIESVGKGILKENNYHGTVEKEPNGSKWTLSRYFGYSRADGNGNGNARVEDSAKGLYLYGGVGCGKTMLMEMFFDRINIDRKKREHYHEFMNDFHQRAYHAKTSGDANVDALDVVAEQISSEAKLLFIDEFQVTDIADAMVLRRLFENLFDRGLILLATSNRPPDELYKNGLQRSLFLPFIELLKSRCVVHNMDSGTDYRLLGTPSEDLFQVRGSAPEHVDLRLEQEFMQIKGADAVESRYIDVLGRQFHVIKSTRGGLAFFYFDELCEKPLSAADFIGLCENFHTIFIVGIPKLKLISDRNVSRRFINLVDEMYEHRVKLFCSADETPKNLLDNEGIAPDNPKASDEIFAAGRTVSRLLEMQGKEYLEQPWRKGFTTSF</sequence>
<dbReference type="SUPFAM" id="SSF52540">
    <property type="entry name" value="P-loop containing nucleoside triphosphate hydrolases"/>
    <property type="match status" value="1"/>
</dbReference>